<feature type="transmembrane region" description="Helical" evidence="1">
    <location>
        <begin position="112"/>
        <end position="133"/>
    </location>
</feature>
<feature type="transmembrane region" description="Helical" evidence="1">
    <location>
        <begin position="51"/>
        <end position="68"/>
    </location>
</feature>
<dbReference type="AlphaFoldDB" id="A0A2P6C9N2"/>
<evidence type="ECO:0000256" key="1">
    <source>
        <dbReference type="SAM" id="Phobius"/>
    </source>
</evidence>
<comment type="caution">
    <text evidence="2">The sequence shown here is derived from an EMBL/GenBank/DDBJ whole genome shotgun (WGS) entry which is preliminary data.</text>
</comment>
<evidence type="ECO:0000313" key="3">
    <source>
        <dbReference type="Proteomes" id="UP000247345"/>
    </source>
</evidence>
<reference evidence="2 3" key="1">
    <citation type="submission" date="2016-12" db="EMBL/GenBank/DDBJ databases">
        <title>Trade-off between light-utilization and light-protection in marine flavobacteria.</title>
        <authorList>
            <person name="Kumagai Y."/>
            <person name="Yoshizawa S."/>
            <person name="Kogure K."/>
            <person name="Iwasaki W."/>
        </authorList>
    </citation>
    <scope>NUCLEOTIDE SEQUENCE [LARGE SCALE GENOMIC DNA]</scope>
    <source>
        <strain evidence="2 3">KCTC 12100</strain>
    </source>
</reference>
<accession>A0A2P6C9N2</accession>
<dbReference type="EMBL" id="MSCK01000002">
    <property type="protein sequence ID" value="PQJ69644.1"/>
    <property type="molecule type" value="Genomic_DNA"/>
</dbReference>
<feature type="transmembrane region" description="Helical" evidence="1">
    <location>
        <begin position="80"/>
        <end position="100"/>
    </location>
</feature>
<proteinExistence type="predicted"/>
<protein>
    <submittedName>
        <fullName evidence="2">Uncharacterized protein</fullName>
    </submittedName>
</protein>
<keyword evidence="1" id="KW-1133">Transmembrane helix</keyword>
<keyword evidence="1" id="KW-0812">Transmembrane</keyword>
<keyword evidence="1" id="KW-0472">Membrane</keyword>
<name>A0A2P6C9N2_9FLAO</name>
<feature type="transmembrane region" description="Helical" evidence="1">
    <location>
        <begin position="20"/>
        <end position="39"/>
    </location>
</feature>
<dbReference type="Proteomes" id="UP000247345">
    <property type="component" value="Unassembled WGS sequence"/>
</dbReference>
<organism evidence="2 3">
    <name type="scientific">Polaribacter butkevichii</name>
    <dbReference type="NCBI Taxonomy" id="218490"/>
    <lineage>
        <taxon>Bacteria</taxon>
        <taxon>Pseudomonadati</taxon>
        <taxon>Bacteroidota</taxon>
        <taxon>Flavobacteriia</taxon>
        <taxon>Flavobacteriales</taxon>
        <taxon>Flavobacteriaceae</taxon>
    </lineage>
</organism>
<sequence length="143" mass="16556">MSNWKQNFLNELKTNPKRFFLIDAFGALLTAISLFGILAQLEPYFGMPKKTLYLLSGIAFCLFIYSISCNKFIKLNCIPYLRILIISNIIYSLISLGLLIKYSEKITELGWVYFILELLIIGIIVIAEYKLYLNQVRKLNTKI</sequence>
<keyword evidence="3" id="KW-1185">Reference proteome</keyword>
<gene>
    <name evidence="2" type="ORF">BTO14_16765</name>
</gene>
<evidence type="ECO:0000313" key="2">
    <source>
        <dbReference type="EMBL" id="PQJ69644.1"/>
    </source>
</evidence>